<comment type="similarity">
    <text evidence="2">Belongs to the UPF0702 family.</text>
</comment>
<dbReference type="Proteomes" id="UP001148125">
    <property type="component" value="Unassembled WGS sequence"/>
</dbReference>
<reference evidence="9" key="1">
    <citation type="submission" date="2024-05" db="EMBL/GenBank/DDBJ databases">
        <title>Alkalihalobacillus sp. strain MEB203 novel alkaliphilic bacterium from Lonar Lake, India.</title>
        <authorList>
            <person name="Joshi A."/>
            <person name="Thite S."/>
            <person name="Mengade P."/>
        </authorList>
    </citation>
    <scope>NUCLEOTIDE SEQUENCE</scope>
    <source>
        <strain evidence="9">MEB 203</strain>
    </source>
</reference>
<accession>A0ABT5V974</accession>
<evidence type="ECO:0000256" key="5">
    <source>
        <dbReference type="ARBA" id="ARBA00022989"/>
    </source>
</evidence>
<keyword evidence="3" id="KW-1003">Cell membrane</keyword>
<dbReference type="EMBL" id="JAOTPO010000001">
    <property type="protein sequence ID" value="MDE5412012.1"/>
    <property type="molecule type" value="Genomic_DNA"/>
</dbReference>
<dbReference type="InterPro" id="IPR012452">
    <property type="entry name" value="DUF1657"/>
</dbReference>
<evidence type="ECO:0000256" key="1">
    <source>
        <dbReference type="ARBA" id="ARBA00004651"/>
    </source>
</evidence>
<evidence type="ECO:0000256" key="2">
    <source>
        <dbReference type="ARBA" id="ARBA00006448"/>
    </source>
</evidence>
<dbReference type="Pfam" id="PF07870">
    <property type="entry name" value="DUF1657"/>
    <property type="match status" value="1"/>
</dbReference>
<name>A0ABT5V974_9BACI</name>
<feature type="transmembrane region" description="Helical" evidence="7">
    <location>
        <begin position="63"/>
        <end position="81"/>
    </location>
</feature>
<protein>
    <submittedName>
        <fullName evidence="9">DUF421 domain-containing protein</fullName>
    </submittedName>
</protein>
<evidence type="ECO:0000313" key="10">
    <source>
        <dbReference type="Proteomes" id="UP001148125"/>
    </source>
</evidence>
<evidence type="ECO:0000256" key="4">
    <source>
        <dbReference type="ARBA" id="ARBA00022692"/>
    </source>
</evidence>
<comment type="caution">
    <text evidence="9">The sequence shown here is derived from an EMBL/GenBank/DDBJ whole genome shotgun (WGS) entry which is preliminary data.</text>
</comment>
<dbReference type="InterPro" id="IPR023090">
    <property type="entry name" value="UPF0702_alpha/beta_dom_sf"/>
</dbReference>
<keyword evidence="5 7" id="KW-1133">Transmembrane helix</keyword>
<sequence>MPGWLEIVLRSSVGIIVVLVGAKLFVRKAIGELSYFEFIVAAAVAIIVGIGSVALSIPAGHVAIALFIWIFIPYIIGSLSVKSKTFRNVIGGKGIPIIKDGKVLEDNIRKGRYTTDELLSKLRTKDVFRVADVEFAVLEPNGAVNVLLKKDYQPLTPKDMQIQVAPIKQPETVIMDGKILDEPLATIGFNRRWLEHELDKIGVAIENVYLGQIDSYGELTVDVFDDQIEIPEPVEKPLLFASIKKCQADLEVFSMETESEQAKKMYQRCAKDMDDVMKKLKPILR</sequence>
<feature type="transmembrane region" description="Helical" evidence="7">
    <location>
        <begin position="38"/>
        <end position="57"/>
    </location>
</feature>
<evidence type="ECO:0000256" key="6">
    <source>
        <dbReference type="ARBA" id="ARBA00023136"/>
    </source>
</evidence>
<feature type="transmembrane region" description="Helical" evidence="7">
    <location>
        <begin position="7"/>
        <end position="26"/>
    </location>
</feature>
<dbReference type="Pfam" id="PF04239">
    <property type="entry name" value="DUF421"/>
    <property type="match status" value="1"/>
</dbReference>
<keyword evidence="10" id="KW-1185">Reference proteome</keyword>
<evidence type="ECO:0000313" key="9">
    <source>
        <dbReference type="EMBL" id="MDE5412012.1"/>
    </source>
</evidence>
<dbReference type="Gene3D" id="3.30.240.20">
    <property type="entry name" value="bsu07140 like domains"/>
    <property type="match status" value="2"/>
</dbReference>
<evidence type="ECO:0000256" key="7">
    <source>
        <dbReference type="SAM" id="Phobius"/>
    </source>
</evidence>
<gene>
    <name evidence="9" type="ORF">N7Z68_01265</name>
</gene>
<proteinExistence type="inferred from homology"/>
<dbReference type="RefSeq" id="WP_275116636.1">
    <property type="nucleotide sequence ID" value="NZ_JAOTPO010000001.1"/>
</dbReference>
<evidence type="ECO:0000259" key="8">
    <source>
        <dbReference type="Pfam" id="PF04239"/>
    </source>
</evidence>
<keyword evidence="4 7" id="KW-0812">Transmembrane</keyword>
<evidence type="ECO:0000256" key="3">
    <source>
        <dbReference type="ARBA" id="ARBA00022475"/>
    </source>
</evidence>
<feature type="domain" description="YetF C-terminal" evidence="8">
    <location>
        <begin position="82"/>
        <end position="213"/>
    </location>
</feature>
<dbReference type="PANTHER" id="PTHR34582">
    <property type="entry name" value="UPF0702 TRANSMEMBRANE PROTEIN YCAP"/>
    <property type="match status" value="1"/>
</dbReference>
<comment type="subcellular location">
    <subcellularLocation>
        <location evidence="1">Cell membrane</location>
        <topology evidence="1">Multi-pass membrane protein</topology>
    </subcellularLocation>
</comment>
<dbReference type="PANTHER" id="PTHR34582:SF7">
    <property type="entry name" value="UPF0702 TRANSMEMBRANE PROTEIN YDFS"/>
    <property type="match status" value="1"/>
</dbReference>
<dbReference type="InterPro" id="IPR007353">
    <property type="entry name" value="DUF421"/>
</dbReference>
<keyword evidence="6 7" id="KW-0472">Membrane</keyword>
<organism evidence="9 10">
    <name type="scientific">Alkalihalobacterium chitinilyticum</name>
    <dbReference type="NCBI Taxonomy" id="2980103"/>
    <lineage>
        <taxon>Bacteria</taxon>
        <taxon>Bacillati</taxon>
        <taxon>Bacillota</taxon>
        <taxon>Bacilli</taxon>
        <taxon>Bacillales</taxon>
        <taxon>Bacillaceae</taxon>
        <taxon>Alkalihalobacterium</taxon>
    </lineage>
</organism>